<protein>
    <submittedName>
        <fullName evidence="1">Uncharacterized protein</fullName>
    </submittedName>
</protein>
<dbReference type="Proteomes" id="UP000594638">
    <property type="component" value="Unassembled WGS sequence"/>
</dbReference>
<evidence type="ECO:0000313" key="2">
    <source>
        <dbReference type="Proteomes" id="UP000594638"/>
    </source>
</evidence>
<proteinExistence type="predicted"/>
<dbReference type="Gramene" id="OE9A035012T1">
    <property type="protein sequence ID" value="OE9A035012C1"/>
    <property type="gene ID" value="OE9A035012"/>
</dbReference>
<reference evidence="1 2" key="1">
    <citation type="submission" date="2019-12" db="EMBL/GenBank/DDBJ databases">
        <authorList>
            <person name="Alioto T."/>
            <person name="Alioto T."/>
            <person name="Gomez Garrido J."/>
        </authorList>
    </citation>
    <scope>NUCLEOTIDE SEQUENCE [LARGE SCALE GENOMIC DNA]</scope>
</reference>
<comment type="caution">
    <text evidence="1">The sequence shown here is derived from an EMBL/GenBank/DDBJ whole genome shotgun (WGS) entry which is preliminary data.</text>
</comment>
<accession>A0A8S0RY52</accession>
<organism evidence="1 2">
    <name type="scientific">Olea europaea subsp. europaea</name>
    <dbReference type="NCBI Taxonomy" id="158383"/>
    <lineage>
        <taxon>Eukaryota</taxon>
        <taxon>Viridiplantae</taxon>
        <taxon>Streptophyta</taxon>
        <taxon>Embryophyta</taxon>
        <taxon>Tracheophyta</taxon>
        <taxon>Spermatophyta</taxon>
        <taxon>Magnoliopsida</taxon>
        <taxon>eudicotyledons</taxon>
        <taxon>Gunneridae</taxon>
        <taxon>Pentapetalae</taxon>
        <taxon>asterids</taxon>
        <taxon>lamiids</taxon>
        <taxon>Lamiales</taxon>
        <taxon>Oleaceae</taxon>
        <taxon>Oleeae</taxon>
        <taxon>Olea</taxon>
    </lineage>
</organism>
<gene>
    <name evidence="1" type="ORF">OLEA9_A035012</name>
</gene>
<dbReference type="AlphaFoldDB" id="A0A8S0RY52"/>
<dbReference type="OrthoDB" id="922027at2759"/>
<dbReference type="EMBL" id="CACTIH010003792">
    <property type="protein sequence ID" value="CAA2985085.1"/>
    <property type="molecule type" value="Genomic_DNA"/>
</dbReference>
<keyword evidence="2" id="KW-1185">Reference proteome</keyword>
<name>A0A8S0RY52_OLEEU</name>
<evidence type="ECO:0000313" key="1">
    <source>
        <dbReference type="EMBL" id="CAA2985085.1"/>
    </source>
</evidence>
<sequence>MGGWNVGICHSCRSTKHSFIDCRVKRQCPWCALGLQMCFEVERTTSNKGRLFRTCSSKCGYFDWVVNKEGSGESSTINEAFHPPAIEEVDDLPSMFDSLARIAEKQDIEISLNVTFRKGKRSEDMNGKREAHD</sequence>